<protein>
    <submittedName>
        <fullName evidence="10">Uncharacterized protein</fullName>
    </submittedName>
</protein>
<dbReference type="Proteomes" id="UP000828390">
    <property type="component" value="Unassembled WGS sequence"/>
</dbReference>
<dbReference type="AlphaFoldDB" id="A0A9D4E9Q6"/>
<gene>
    <name evidence="10" type="ORF">DPMN_176338</name>
</gene>
<keyword evidence="3" id="KW-0813">Transport</keyword>
<evidence type="ECO:0000256" key="8">
    <source>
        <dbReference type="ARBA" id="ARBA00023136"/>
    </source>
</evidence>
<evidence type="ECO:0000313" key="10">
    <source>
        <dbReference type="EMBL" id="KAH3774944.1"/>
    </source>
</evidence>
<dbReference type="GO" id="GO:0045259">
    <property type="term" value="C:proton-transporting ATP synthase complex"/>
    <property type="evidence" value="ECO:0007669"/>
    <property type="project" value="UniProtKB-KW"/>
</dbReference>
<organism evidence="10 11">
    <name type="scientific">Dreissena polymorpha</name>
    <name type="common">Zebra mussel</name>
    <name type="synonym">Mytilus polymorpha</name>
    <dbReference type="NCBI Taxonomy" id="45954"/>
    <lineage>
        <taxon>Eukaryota</taxon>
        <taxon>Metazoa</taxon>
        <taxon>Spiralia</taxon>
        <taxon>Lophotrochozoa</taxon>
        <taxon>Mollusca</taxon>
        <taxon>Bivalvia</taxon>
        <taxon>Autobranchia</taxon>
        <taxon>Heteroconchia</taxon>
        <taxon>Euheterodonta</taxon>
        <taxon>Imparidentia</taxon>
        <taxon>Neoheterodontei</taxon>
        <taxon>Myida</taxon>
        <taxon>Dreissenoidea</taxon>
        <taxon>Dreissenidae</taxon>
        <taxon>Dreissena</taxon>
    </lineage>
</organism>
<dbReference type="GO" id="GO:0031966">
    <property type="term" value="C:mitochondrial membrane"/>
    <property type="evidence" value="ECO:0007669"/>
    <property type="project" value="UniProtKB-SubCell"/>
</dbReference>
<evidence type="ECO:0000256" key="6">
    <source>
        <dbReference type="ARBA" id="ARBA00023065"/>
    </source>
</evidence>
<dbReference type="GO" id="GO:0015986">
    <property type="term" value="P:proton motive force-driven ATP synthesis"/>
    <property type="evidence" value="ECO:0007669"/>
    <property type="project" value="InterPro"/>
</dbReference>
<comment type="caution">
    <text evidence="10">The sequence shown here is derived from an EMBL/GenBank/DDBJ whole genome shotgun (WGS) entry which is preliminary data.</text>
</comment>
<evidence type="ECO:0000256" key="1">
    <source>
        <dbReference type="ARBA" id="ARBA00004325"/>
    </source>
</evidence>
<comment type="subcellular location">
    <subcellularLocation>
        <location evidence="1">Mitochondrion membrane</location>
    </subcellularLocation>
</comment>
<keyword evidence="8" id="KW-0472">Membrane</keyword>
<dbReference type="Pfam" id="PF04718">
    <property type="entry name" value="ATP-synt_G"/>
    <property type="match status" value="1"/>
</dbReference>
<keyword evidence="7" id="KW-0496">Mitochondrion</keyword>
<evidence type="ECO:0000256" key="5">
    <source>
        <dbReference type="ARBA" id="ARBA00022781"/>
    </source>
</evidence>
<comment type="similarity">
    <text evidence="2">Belongs to the ATPase g subunit family.</text>
</comment>
<keyword evidence="5" id="KW-0375">Hydrogen ion transport</keyword>
<evidence type="ECO:0000313" key="11">
    <source>
        <dbReference type="Proteomes" id="UP000828390"/>
    </source>
</evidence>
<accession>A0A9D4E9Q6</accession>
<keyword evidence="9" id="KW-0066">ATP synthesis</keyword>
<sequence>MVVKVVRYLGVLGQRSFYYIQTNMPVARRYVMAEMMPPSPGEFGQYVKELGQAVGKASSLSVKNMTFYEALITSCVATEVAMWFFIGEMIGKRSLIGYQVPHTLAEH</sequence>
<evidence type="ECO:0000256" key="4">
    <source>
        <dbReference type="ARBA" id="ARBA00022547"/>
    </source>
</evidence>
<evidence type="ECO:0000256" key="3">
    <source>
        <dbReference type="ARBA" id="ARBA00022448"/>
    </source>
</evidence>
<evidence type="ECO:0000256" key="7">
    <source>
        <dbReference type="ARBA" id="ARBA00023128"/>
    </source>
</evidence>
<name>A0A9D4E9Q6_DREPO</name>
<keyword evidence="4" id="KW-0138">CF(0)</keyword>
<keyword evidence="11" id="KW-1185">Reference proteome</keyword>
<evidence type="ECO:0000256" key="2">
    <source>
        <dbReference type="ARBA" id="ARBA00005699"/>
    </source>
</evidence>
<reference evidence="10" key="2">
    <citation type="submission" date="2020-11" db="EMBL/GenBank/DDBJ databases">
        <authorList>
            <person name="McCartney M.A."/>
            <person name="Auch B."/>
            <person name="Kono T."/>
            <person name="Mallez S."/>
            <person name="Becker A."/>
            <person name="Gohl D.M."/>
            <person name="Silverstein K.A.T."/>
            <person name="Koren S."/>
            <person name="Bechman K.B."/>
            <person name="Herman A."/>
            <person name="Abrahante J.E."/>
            <person name="Garbe J."/>
        </authorList>
    </citation>
    <scope>NUCLEOTIDE SEQUENCE</scope>
    <source>
        <strain evidence="10">Duluth1</strain>
        <tissue evidence="10">Whole animal</tissue>
    </source>
</reference>
<evidence type="ECO:0000256" key="9">
    <source>
        <dbReference type="ARBA" id="ARBA00023310"/>
    </source>
</evidence>
<dbReference type="OrthoDB" id="437at2759"/>
<dbReference type="GO" id="GO:0015078">
    <property type="term" value="F:proton transmembrane transporter activity"/>
    <property type="evidence" value="ECO:0007669"/>
    <property type="project" value="InterPro"/>
</dbReference>
<dbReference type="EMBL" id="JAIWYP010000009">
    <property type="protein sequence ID" value="KAH3774944.1"/>
    <property type="molecule type" value="Genomic_DNA"/>
</dbReference>
<reference evidence="10" key="1">
    <citation type="journal article" date="2019" name="bioRxiv">
        <title>The Genome of the Zebra Mussel, Dreissena polymorpha: A Resource for Invasive Species Research.</title>
        <authorList>
            <person name="McCartney M.A."/>
            <person name="Auch B."/>
            <person name="Kono T."/>
            <person name="Mallez S."/>
            <person name="Zhang Y."/>
            <person name="Obille A."/>
            <person name="Becker A."/>
            <person name="Abrahante J.E."/>
            <person name="Garbe J."/>
            <person name="Badalamenti J.P."/>
            <person name="Herman A."/>
            <person name="Mangelson H."/>
            <person name="Liachko I."/>
            <person name="Sullivan S."/>
            <person name="Sone E.D."/>
            <person name="Koren S."/>
            <person name="Silverstein K.A.T."/>
            <person name="Beckman K.B."/>
            <person name="Gohl D.M."/>
        </authorList>
    </citation>
    <scope>NUCLEOTIDE SEQUENCE</scope>
    <source>
        <strain evidence="10">Duluth1</strain>
        <tissue evidence="10">Whole animal</tissue>
    </source>
</reference>
<keyword evidence="6" id="KW-0406">Ion transport</keyword>
<dbReference type="InterPro" id="IPR006808">
    <property type="entry name" value="ATP_synth_F0_gsu_mt"/>
</dbReference>
<proteinExistence type="inferred from homology"/>